<proteinExistence type="predicted"/>
<dbReference type="Proteomes" id="UP000712600">
    <property type="component" value="Unassembled WGS sequence"/>
</dbReference>
<dbReference type="EMBL" id="QGKX02001290">
    <property type="protein sequence ID" value="KAF3537968.1"/>
    <property type="molecule type" value="Genomic_DNA"/>
</dbReference>
<accession>A0A8S9QH36</accession>
<protein>
    <submittedName>
        <fullName evidence="1">Uncharacterized protein</fullName>
    </submittedName>
</protein>
<comment type="caution">
    <text evidence="1">The sequence shown here is derived from an EMBL/GenBank/DDBJ whole genome shotgun (WGS) entry which is preliminary data.</text>
</comment>
<sequence>MLVPLRSNLKTSQRTVRLILGLQPQEILNSTYNRWDLVTPRNTDSDPTLPNLFIGVFFTTMKRVPPTTREKPSLDHLIRPHDTKTVIKQTDYDLNRILIQRPSNWSPHDQNSVHVPITSTPCIPTSAHTPIWRYKAPTTGMTQSIHRRMEVELRHASPAKTIPPVDYSVSLNLGT</sequence>
<dbReference type="AlphaFoldDB" id="A0A8S9QH36"/>
<organism evidence="1 2">
    <name type="scientific">Brassica cretica</name>
    <name type="common">Mustard</name>
    <dbReference type="NCBI Taxonomy" id="69181"/>
    <lineage>
        <taxon>Eukaryota</taxon>
        <taxon>Viridiplantae</taxon>
        <taxon>Streptophyta</taxon>
        <taxon>Embryophyta</taxon>
        <taxon>Tracheophyta</taxon>
        <taxon>Spermatophyta</taxon>
        <taxon>Magnoliopsida</taxon>
        <taxon>eudicotyledons</taxon>
        <taxon>Gunneridae</taxon>
        <taxon>Pentapetalae</taxon>
        <taxon>rosids</taxon>
        <taxon>malvids</taxon>
        <taxon>Brassicales</taxon>
        <taxon>Brassicaceae</taxon>
        <taxon>Brassiceae</taxon>
        <taxon>Brassica</taxon>
    </lineage>
</organism>
<evidence type="ECO:0000313" key="1">
    <source>
        <dbReference type="EMBL" id="KAF3537968.1"/>
    </source>
</evidence>
<reference evidence="1" key="1">
    <citation type="submission" date="2019-12" db="EMBL/GenBank/DDBJ databases">
        <title>Genome sequencing and annotation of Brassica cretica.</title>
        <authorList>
            <person name="Studholme D.J."/>
            <person name="Sarris P."/>
        </authorList>
    </citation>
    <scope>NUCLEOTIDE SEQUENCE</scope>
    <source>
        <strain evidence="1">PFS-109/04</strain>
        <tissue evidence="1">Leaf</tissue>
    </source>
</reference>
<name>A0A8S9QH36_BRACR</name>
<evidence type="ECO:0000313" key="2">
    <source>
        <dbReference type="Proteomes" id="UP000712600"/>
    </source>
</evidence>
<gene>
    <name evidence="1" type="ORF">F2Q69_00020778</name>
</gene>